<dbReference type="PROSITE" id="PS51257">
    <property type="entry name" value="PROKAR_LIPOPROTEIN"/>
    <property type="match status" value="1"/>
</dbReference>
<proteinExistence type="predicted"/>
<keyword evidence="2" id="KW-1185">Reference proteome</keyword>
<reference evidence="1 2" key="1">
    <citation type="submission" date="2019-05" db="EMBL/GenBank/DDBJ databases">
        <title>Genome sequences of Thalassotalea litorea 1K03283.</title>
        <authorList>
            <person name="Zhang D."/>
        </authorList>
    </citation>
    <scope>NUCLEOTIDE SEQUENCE [LARGE SCALE GENOMIC DNA]</scope>
    <source>
        <strain evidence="1 2">MCCC 1K03283</strain>
    </source>
</reference>
<sequence>MNGFKFSILWFVLYLTSASVFACKCKFFNEVEKYNRAEQIVLAEVTHVKIVPSQNELQPWDIAETRFEIIESFKNGPLNSNILYAGIYECVPEIVVGEVYVFYISKERGISRCTGTEVKDDVHPIKFEQMIATLRELSLQDKKE</sequence>
<protein>
    <recommendedName>
        <fullName evidence="3">Tissue inhibitor of metalloproteinase</fullName>
    </recommendedName>
</protein>
<evidence type="ECO:0000313" key="1">
    <source>
        <dbReference type="EMBL" id="TLU61596.1"/>
    </source>
</evidence>
<dbReference type="SUPFAM" id="SSF50242">
    <property type="entry name" value="TIMP-like"/>
    <property type="match status" value="1"/>
</dbReference>
<name>A0A5R9IDC3_9GAMM</name>
<dbReference type="EMBL" id="VCBC01000015">
    <property type="protein sequence ID" value="TLU61596.1"/>
    <property type="molecule type" value="Genomic_DNA"/>
</dbReference>
<evidence type="ECO:0008006" key="3">
    <source>
        <dbReference type="Google" id="ProtNLM"/>
    </source>
</evidence>
<comment type="caution">
    <text evidence="1">The sequence shown here is derived from an EMBL/GenBank/DDBJ whole genome shotgun (WGS) entry which is preliminary data.</text>
</comment>
<dbReference type="Proteomes" id="UP000307790">
    <property type="component" value="Unassembled WGS sequence"/>
</dbReference>
<dbReference type="RefSeq" id="WP_138320691.1">
    <property type="nucleotide sequence ID" value="NZ_VCBC01000015.1"/>
</dbReference>
<gene>
    <name evidence="1" type="ORF">FE810_13845</name>
</gene>
<dbReference type="AlphaFoldDB" id="A0A5R9IDC3"/>
<evidence type="ECO:0000313" key="2">
    <source>
        <dbReference type="Proteomes" id="UP000307790"/>
    </source>
</evidence>
<organism evidence="1 2">
    <name type="scientific">Thalassotalea litorea</name>
    <dbReference type="NCBI Taxonomy" id="2020715"/>
    <lineage>
        <taxon>Bacteria</taxon>
        <taxon>Pseudomonadati</taxon>
        <taxon>Pseudomonadota</taxon>
        <taxon>Gammaproteobacteria</taxon>
        <taxon>Alteromonadales</taxon>
        <taxon>Colwelliaceae</taxon>
        <taxon>Thalassotalea</taxon>
    </lineage>
</organism>
<dbReference type="InterPro" id="IPR008993">
    <property type="entry name" value="TIMP-like_OB-fold"/>
</dbReference>
<accession>A0A5R9IDC3</accession>